<feature type="compositionally biased region" description="Polar residues" evidence="2">
    <location>
        <begin position="1"/>
        <end position="12"/>
    </location>
</feature>
<dbReference type="PANTHER" id="PTHR48104:SF30">
    <property type="entry name" value="METACASPASE-1"/>
    <property type="match status" value="1"/>
</dbReference>
<evidence type="ECO:0000313" key="5">
    <source>
        <dbReference type="Proteomes" id="UP001140091"/>
    </source>
</evidence>
<dbReference type="Pfam" id="PF00656">
    <property type="entry name" value="Peptidase_C14"/>
    <property type="match status" value="1"/>
</dbReference>
<dbReference type="OrthoDB" id="3223806at2759"/>
<protein>
    <recommendedName>
        <fullName evidence="3">Peptidase C14 caspase domain-containing protein</fullName>
    </recommendedName>
</protein>
<reference evidence="4" key="1">
    <citation type="submission" date="2022-06" db="EMBL/GenBank/DDBJ databases">
        <title>Genome Sequence of Candolleomyces eurysporus.</title>
        <authorList>
            <person name="Buettner E."/>
        </authorList>
    </citation>
    <scope>NUCLEOTIDE SEQUENCE</scope>
    <source>
        <strain evidence="4">VTCC 930004</strain>
    </source>
</reference>
<dbReference type="InterPro" id="IPR050452">
    <property type="entry name" value="Metacaspase"/>
</dbReference>
<proteinExistence type="inferred from homology"/>
<evidence type="ECO:0000256" key="2">
    <source>
        <dbReference type="SAM" id="MobiDB-lite"/>
    </source>
</evidence>
<dbReference type="PANTHER" id="PTHR48104">
    <property type="entry name" value="METACASPASE-4"/>
    <property type="match status" value="1"/>
</dbReference>
<sequence>METVNLNESVSSPIVELPGDITAPALSLPPPTEQQVEASSSATPPLPSRPGSKKRALLIGIQKPLQLVDKYEPTTNLDLEELEAFVAALSGTQHQDARTMKQALIELYGYQGSDITVLLDGNDHDCTLPTAENILKCIDELIAGAAPGDTFFFYYSSLSKAITKNGKREDGKDMIAASSISSFKAITTCEDELIRGDVLHEKLVKPLPAGSHLIAVFDSSHSASLLDLKHFRCNRVWVPWTNKRKRRALSALPLSDP</sequence>
<dbReference type="GO" id="GO:0004197">
    <property type="term" value="F:cysteine-type endopeptidase activity"/>
    <property type="evidence" value="ECO:0007669"/>
    <property type="project" value="InterPro"/>
</dbReference>
<organism evidence="4 5">
    <name type="scientific">Candolleomyces eurysporus</name>
    <dbReference type="NCBI Taxonomy" id="2828524"/>
    <lineage>
        <taxon>Eukaryota</taxon>
        <taxon>Fungi</taxon>
        <taxon>Dikarya</taxon>
        <taxon>Basidiomycota</taxon>
        <taxon>Agaricomycotina</taxon>
        <taxon>Agaricomycetes</taxon>
        <taxon>Agaricomycetidae</taxon>
        <taxon>Agaricales</taxon>
        <taxon>Agaricineae</taxon>
        <taxon>Psathyrellaceae</taxon>
        <taxon>Candolleomyces</taxon>
    </lineage>
</organism>
<dbReference type="GO" id="GO:0006508">
    <property type="term" value="P:proteolysis"/>
    <property type="evidence" value="ECO:0007669"/>
    <property type="project" value="InterPro"/>
</dbReference>
<feature type="compositionally biased region" description="Polar residues" evidence="2">
    <location>
        <begin position="33"/>
        <end position="43"/>
    </location>
</feature>
<evidence type="ECO:0000256" key="1">
    <source>
        <dbReference type="ARBA" id="ARBA00009005"/>
    </source>
</evidence>
<evidence type="ECO:0000259" key="3">
    <source>
        <dbReference type="Pfam" id="PF00656"/>
    </source>
</evidence>
<name>A0A9W8JL58_9AGAR</name>
<dbReference type="InterPro" id="IPR011600">
    <property type="entry name" value="Pept_C14_caspase"/>
</dbReference>
<keyword evidence="5" id="KW-1185">Reference proteome</keyword>
<dbReference type="Gene3D" id="3.40.50.12660">
    <property type="match status" value="1"/>
</dbReference>
<feature type="domain" description="Peptidase C14 caspase" evidence="3">
    <location>
        <begin position="90"/>
        <end position="226"/>
    </location>
</feature>
<comment type="caution">
    <text evidence="4">The sequence shown here is derived from an EMBL/GenBank/DDBJ whole genome shotgun (WGS) entry which is preliminary data.</text>
</comment>
<dbReference type="EMBL" id="JANBPK010000020">
    <property type="protein sequence ID" value="KAJ2936736.1"/>
    <property type="molecule type" value="Genomic_DNA"/>
</dbReference>
<evidence type="ECO:0000313" key="4">
    <source>
        <dbReference type="EMBL" id="KAJ2936736.1"/>
    </source>
</evidence>
<dbReference type="AlphaFoldDB" id="A0A9W8JL58"/>
<feature type="region of interest" description="Disordered" evidence="2">
    <location>
        <begin position="1"/>
        <end position="53"/>
    </location>
</feature>
<gene>
    <name evidence="4" type="ORF">H1R20_g336</name>
</gene>
<accession>A0A9W8JL58</accession>
<dbReference type="GO" id="GO:0005737">
    <property type="term" value="C:cytoplasm"/>
    <property type="evidence" value="ECO:0007669"/>
    <property type="project" value="TreeGrafter"/>
</dbReference>
<feature type="non-terminal residue" evidence="4">
    <location>
        <position position="1"/>
    </location>
</feature>
<dbReference type="Proteomes" id="UP001140091">
    <property type="component" value="Unassembled WGS sequence"/>
</dbReference>
<comment type="similarity">
    <text evidence="1">Belongs to the peptidase C14B family.</text>
</comment>